<dbReference type="PANTHER" id="PTHR39430:SF1">
    <property type="entry name" value="PROTEASE"/>
    <property type="match status" value="1"/>
</dbReference>
<reference evidence="3 4" key="1">
    <citation type="submission" date="2016-10" db="EMBL/GenBank/DDBJ databases">
        <title>Paenibacillus species isolates.</title>
        <authorList>
            <person name="Beno S.M."/>
        </authorList>
    </citation>
    <scope>NUCLEOTIDE SEQUENCE [LARGE SCALE GENOMIC DNA]</scope>
    <source>
        <strain evidence="3 4">FSL H7-0744</strain>
    </source>
</reference>
<keyword evidence="1" id="KW-0472">Membrane</keyword>
<gene>
    <name evidence="3" type="ORF">BSK56_32465</name>
</gene>
<feature type="transmembrane region" description="Helical" evidence="1">
    <location>
        <begin position="50"/>
        <end position="70"/>
    </location>
</feature>
<evidence type="ECO:0000256" key="1">
    <source>
        <dbReference type="SAM" id="Phobius"/>
    </source>
</evidence>
<keyword evidence="4" id="KW-1185">Reference proteome</keyword>
<dbReference type="Proteomes" id="UP000187412">
    <property type="component" value="Unassembled WGS sequence"/>
</dbReference>
<name>A0ABX3GV95_PAEBO</name>
<keyword evidence="1" id="KW-1133">Transmembrane helix</keyword>
<feature type="transmembrane region" description="Helical" evidence="1">
    <location>
        <begin position="209"/>
        <end position="231"/>
    </location>
</feature>
<feature type="transmembrane region" description="Helical" evidence="1">
    <location>
        <begin position="131"/>
        <end position="149"/>
    </location>
</feature>
<evidence type="ECO:0000313" key="4">
    <source>
        <dbReference type="Proteomes" id="UP000187412"/>
    </source>
</evidence>
<comment type="caution">
    <text evidence="3">The sequence shown here is derived from an EMBL/GenBank/DDBJ whole genome shotgun (WGS) entry which is preliminary data.</text>
</comment>
<feature type="transmembrane region" description="Helical" evidence="1">
    <location>
        <begin position="18"/>
        <end position="38"/>
    </location>
</feature>
<feature type="domain" description="CAAX prenyl protease 2/Lysostaphin resistance protein A-like" evidence="2">
    <location>
        <begin position="131"/>
        <end position="222"/>
    </location>
</feature>
<evidence type="ECO:0000313" key="3">
    <source>
        <dbReference type="EMBL" id="OMD36057.1"/>
    </source>
</evidence>
<accession>A0ABX3GV95</accession>
<proteinExistence type="predicted"/>
<feature type="transmembrane region" description="Helical" evidence="1">
    <location>
        <begin position="161"/>
        <end position="178"/>
    </location>
</feature>
<dbReference type="InterPro" id="IPR003675">
    <property type="entry name" value="Rce1/LyrA-like_dom"/>
</dbReference>
<dbReference type="RefSeq" id="WP_038586042.1">
    <property type="nucleotide sequence ID" value="NZ_MPTB01000084.1"/>
</dbReference>
<protein>
    <recommendedName>
        <fullName evidence="2">CAAX prenyl protease 2/Lysostaphin resistance protein A-like domain-containing protein</fullName>
    </recommendedName>
</protein>
<feature type="transmembrane region" description="Helical" evidence="1">
    <location>
        <begin position="259"/>
        <end position="278"/>
    </location>
</feature>
<dbReference type="PANTHER" id="PTHR39430">
    <property type="entry name" value="MEMBRANE-ASSOCIATED PROTEASE-RELATED"/>
    <property type="match status" value="1"/>
</dbReference>
<feature type="transmembrane region" description="Helical" evidence="1">
    <location>
        <begin position="91"/>
        <end position="111"/>
    </location>
</feature>
<feature type="transmembrane region" description="Helical" evidence="1">
    <location>
        <begin position="184"/>
        <end position="204"/>
    </location>
</feature>
<sequence length="297" mass="32920">MHNLFRNKNRQIRAGWEILLLTAAIFAITMIVSFGVSLRVDSRQWFDQDGWVRIFKSNGLYMLITVWFTVRVLHKLPLISIGLPRPDGARFIQGFISGMLLLTCISLLLWGFGSATFQGEWANPQFMRLDMVDLVITAVIAGICEEILFRGFIQHLLASRVGLYWAVAITSVLFSLAHMANPGYNGICFLNIVLIALIFSTMVIRTGNLYFAIALHISWNLFQGYVLGIAVSGNTPHGLYSLKLTGADWMTGGDFGVEGSLVTTLVLGLVFVFMLLAVKRGAGMRNTMGKGFGSVNR</sequence>
<evidence type="ECO:0000259" key="2">
    <source>
        <dbReference type="Pfam" id="PF02517"/>
    </source>
</evidence>
<dbReference type="EMBL" id="MPTB01000084">
    <property type="protein sequence ID" value="OMD36057.1"/>
    <property type="molecule type" value="Genomic_DNA"/>
</dbReference>
<dbReference type="Pfam" id="PF02517">
    <property type="entry name" value="Rce1-like"/>
    <property type="match status" value="1"/>
</dbReference>
<keyword evidence="1" id="KW-0812">Transmembrane</keyword>
<organism evidence="3 4">
    <name type="scientific">Paenibacillus borealis</name>
    <dbReference type="NCBI Taxonomy" id="160799"/>
    <lineage>
        <taxon>Bacteria</taxon>
        <taxon>Bacillati</taxon>
        <taxon>Bacillota</taxon>
        <taxon>Bacilli</taxon>
        <taxon>Bacillales</taxon>
        <taxon>Paenibacillaceae</taxon>
        <taxon>Paenibacillus</taxon>
    </lineage>
</organism>